<organism evidence="2">
    <name type="scientific">Propionibacterium freudenreichii subsp. freudenreichii</name>
    <dbReference type="NCBI Taxonomy" id="66712"/>
    <lineage>
        <taxon>Bacteria</taxon>
        <taxon>Bacillati</taxon>
        <taxon>Actinomycetota</taxon>
        <taxon>Actinomycetes</taxon>
        <taxon>Propionibacteriales</taxon>
        <taxon>Propionibacteriaceae</taxon>
        <taxon>Propionibacterium</taxon>
    </lineage>
</organism>
<accession>A0A068VP89</accession>
<dbReference type="InterPro" id="IPR008407">
    <property type="entry name" value="Brnchd-chn_aa_trnsp_AzlD"/>
</dbReference>
<keyword evidence="1" id="KW-0812">Transmembrane</keyword>
<feature type="transmembrane region" description="Helical" evidence="1">
    <location>
        <begin position="6"/>
        <end position="24"/>
    </location>
</feature>
<evidence type="ECO:0008006" key="3">
    <source>
        <dbReference type="Google" id="ProtNLM"/>
    </source>
</evidence>
<protein>
    <recommendedName>
        <fullName evidence="3">Branched-chain amino acid transporter AzlD</fullName>
    </recommendedName>
</protein>
<sequence>MSLTAWVLIASASAFVIKLAGYLLPRSVLDRPQVIALAKMMTVGLLASLTIMNTVSSGQRLTPDARLVSLLVAAIALKLRAPFIVVVLLGALAAALGRLAGLP</sequence>
<feature type="transmembrane region" description="Helical" evidence="1">
    <location>
        <begin position="67"/>
        <end position="96"/>
    </location>
</feature>
<dbReference type="RefSeq" id="WP_013160605.1">
    <property type="nucleotide sequence ID" value="NZ_CP010341.1"/>
</dbReference>
<dbReference type="GeneID" id="61222613"/>
<proteinExistence type="predicted"/>
<name>A0A068VP89_PROFF</name>
<evidence type="ECO:0000313" key="2">
    <source>
        <dbReference type="EMBL" id="CEP26979.1"/>
    </source>
</evidence>
<gene>
    <name evidence="2" type="ORF">PFCIRM138_11225</name>
</gene>
<dbReference type="AlphaFoldDB" id="A0A068VP89"/>
<evidence type="ECO:0000256" key="1">
    <source>
        <dbReference type="SAM" id="Phobius"/>
    </source>
</evidence>
<feature type="transmembrane region" description="Helical" evidence="1">
    <location>
        <begin position="36"/>
        <end position="55"/>
    </location>
</feature>
<reference evidence="2" key="1">
    <citation type="submission" date="2014-08" db="EMBL/GenBank/DDBJ databases">
        <authorList>
            <person name="Falentin Helene"/>
        </authorList>
    </citation>
    <scope>NUCLEOTIDE SEQUENCE</scope>
</reference>
<keyword evidence="1" id="KW-1133">Transmembrane helix</keyword>
<dbReference type="EMBL" id="LM676427">
    <property type="protein sequence ID" value="CEP26979.1"/>
    <property type="molecule type" value="Genomic_DNA"/>
</dbReference>
<keyword evidence="1" id="KW-0472">Membrane</keyword>
<dbReference type="Pfam" id="PF05437">
    <property type="entry name" value="AzlD"/>
    <property type="match status" value="1"/>
</dbReference>
<dbReference type="KEGG" id="pfre:RM25_0650"/>